<dbReference type="eggNOG" id="COG2869">
    <property type="taxonomic scope" value="Bacteria"/>
</dbReference>
<keyword evidence="15 16" id="KW-0739">Sodium transport</keyword>
<keyword evidence="8 16" id="KW-1278">Translocase</keyword>
<comment type="subunit">
    <text evidence="16 17">Composed of six subunits; NqrA, NqrB, NqrC, NqrD, NqrE and NqrF.</text>
</comment>
<organism evidence="19 20">
    <name type="scientific">Endozoicomonas elysicola</name>
    <dbReference type="NCBI Taxonomy" id="305900"/>
    <lineage>
        <taxon>Bacteria</taxon>
        <taxon>Pseudomonadati</taxon>
        <taxon>Pseudomonadota</taxon>
        <taxon>Gammaproteobacteria</taxon>
        <taxon>Oceanospirillales</taxon>
        <taxon>Endozoicomonadaceae</taxon>
        <taxon>Endozoicomonas</taxon>
    </lineage>
</organism>
<keyword evidence="1 16" id="KW-0813">Transport</keyword>
<dbReference type="EC" id="7.2.1.1" evidence="16 17"/>
<dbReference type="STRING" id="305900.GV64_11855"/>
<dbReference type="GO" id="GO:0006814">
    <property type="term" value="P:sodium ion transport"/>
    <property type="evidence" value="ECO:0007669"/>
    <property type="project" value="UniProtKB-UniRule"/>
</dbReference>
<evidence type="ECO:0000256" key="15">
    <source>
        <dbReference type="ARBA" id="ARBA00023201"/>
    </source>
</evidence>
<feature type="modified residue" description="FMN phosphoryl threonine" evidence="16">
    <location>
        <position position="233"/>
    </location>
</feature>
<keyword evidence="6 16" id="KW-0288">FMN</keyword>
<dbReference type="HAMAP" id="MF_00427">
    <property type="entry name" value="NqrC"/>
    <property type="match status" value="1"/>
</dbReference>
<keyword evidence="10 16" id="KW-0520">NAD</keyword>
<evidence type="ECO:0000313" key="19">
    <source>
        <dbReference type="EMBL" id="KEI71341.1"/>
    </source>
</evidence>
<comment type="caution">
    <text evidence="19">The sequence shown here is derived from an EMBL/GenBank/DDBJ whole genome shotgun (WGS) entry which is preliminary data.</text>
</comment>
<dbReference type="Proteomes" id="UP000027997">
    <property type="component" value="Unassembled WGS sequence"/>
</dbReference>
<protein>
    <recommendedName>
        <fullName evidence="16 17">Na(+)-translocating NADH-quinone reductase subunit C</fullName>
        <shortName evidence="16 17">Na(+)-NQR subunit C</shortName>
        <shortName evidence="16 17">Na(+)-translocating NQR subunit C</shortName>
        <ecNumber evidence="16 17">7.2.1.1</ecNumber>
    </recommendedName>
    <alternativeName>
        <fullName evidence="16 17">NQR complex subunit C</fullName>
    </alternativeName>
    <alternativeName>
        <fullName evidence="16 17">NQR-1 subunit C</fullName>
    </alternativeName>
</protein>
<comment type="catalytic activity">
    <reaction evidence="16 17">
        <text>a ubiquinone + n Na(+)(in) + NADH + H(+) = a ubiquinol + n Na(+)(out) + NAD(+)</text>
        <dbReference type="Rhea" id="RHEA:47748"/>
        <dbReference type="Rhea" id="RHEA-COMP:9565"/>
        <dbReference type="Rhea" id="RHEA-COMP:9566"/>
        <dbReference type="ChEBI" id="CHEBI:15378"/>
        <dbReference type="ChEBI" id="CHEBI:16389"/>
        <dbReference type="ChEBI" id="CHEBI:17976"/>
        <dbReference type="ChEBI" id="CHEBI:29101"/>
        <dbReference type="ChEBI" id="CHEBI:57540"/>
        <dbReference type="ChEBI" id="CHEBI:57945"/>
        <dbReference type="EC" id="7.2.1.1"/>
    </reaction>
</comment>
<name>A0A081KB15_9GAMM</name>
<comment type="subcellular location">
    <subcellularLocation>
        <location evidence="16">Cell membrane</location>
        <topology evidence="16">Single-pass membrane protein</topology>
    </subcellularLocation>
</comment>
<evidence type="ECO:0000256" key="1">
    <source>
        <dbReference type="ARBA" id="ARBA00022448"/>
    </source>
</evidence>
<evidence type="ECO:0000256" key="12">
    <source>
        <dbReference type="ARBA" id="ARBA00023065"/>
    </source>
</evidence>
<keyword evidence="3" id="KW-0997">Cell inner membrane</keyword>
<evidence type="ECO:0000256" key="2">
    <source>
        <dbReference type="ARBA" id="ARBA00022475"/>
    </source>
</evidence>
<gene>
    <name evidence="16" type="primary">nqrC</name>
    <name evidence="19" type="ORF">GV64_11855</name>
</gene>
<dbReference type="SMART" id="SM00900">
    <property type="entry name" value="FMN_bind"/>
    <property type="match status" value="1"/>
</dbReference>
<evidence type="ECO:0000256" key="8">
    <source>
        <dbReference type="ARBA" id="ARBA00022967"/>
    </source>
</evidence>
<comment type="caution">
    <text evidence="16">Lacks conserved residue(s) required for the propagation of feature annotation.</text>
</comment>
<keyword evidence="20" id="KW-1185">Reference proteome</keyword>
<dbReference type="GO" id="GO:0010181">
    <property type="term" value="F:FMN binding"/>
    <property type="evidence" value="ECO:0007669"/>
    <property type="project" value="UniProtKB-UniRule"/>
</dbReference>
<keyword evidence="13 16" id="KW-0830">Ubiquinone</keyword>
<dbReference type="PANTHER" id="PTHR37838:SF1">
    <property type="entry name" value="NA(+)-TRANSLOCATING NADH-QUINONE REDUCTASE SUBUNIT C"/>
    <property type="match status" value="1"/>
</dbReference>
<accession>A0A081KB15</accession>
<dbReference type="NCBIfam" id="NF003749">
    <property type="entry name" value="PRK05346.1-5"/>
    <property type="match status" value="1"/>
</dbReference>
<keyword evidence="14 16" id="KW-0472">Membrane</keyword>
<evidence type="ECO:0000256" key="13">
    <source>
        <dbReference type="ARBA" id="ARBA00023075"/>
    </source>
</evidence>
<keyword evidence="2 16" id="KW-1003">Cell membrane</keyword>
<evidence type="ECO:0000256" key="5">
    <source>
        <dbReference type="ARBA" id="ARBA00022630"/>
    </source>
</evidence>
<dbReference type="InterPro" id="IPR007329">
    <property type="entry name" value="FMN-bd"/>
</dbReference>
<evidence type="ECO:0000256" key="3">
    <source>
        <dbReference type="ARBA" id="ARBA00022519"/>
    </source>
</evidence>
<keyword evidence="12 16" id="KW-0406">Ion transport</keyword>
<dbReference type="GO" id="GO:0016655">
    <property type="term" value="F:oxidoreductase activity, acting on NAD(P)H, quinone or similar compound as acceptor"/>
    <property type="evidence" value="ECO:0007669"/>
    <property type="project" value="UniProtKB-UniRule"/>
</dbReference>
<sequence>MGNDSIKKTLLVTVVLSLICSVLVSAAAVFLKPVQDQNIKLDVQRNILAISGLTSDAKALSVAEVAELYKRIQPRLVDLKTGKFVDEANGLTVDQYDQRVAAKDPKASEALAGSKDIAGIKRQADVAKVYLVEQDGKMQTLILPVHGYGLWSTMYGFLALENNLNTVKGFGFFEQAETPGLGGEVSNPVWKSRWSGKEIYGVDGQVALHVIKGGVDPANPGAMNQIDGLAGATLTANGVSNLIKFWLSDTGFKLFLNNLKAGNA</sequence>
<evidence type="ECO:0000256" key="4">
    <source>
        <dbReference type="ARBA" id="ARBA00022553"/>
    </source>
</evidence>
<evidence type="ECO:0000256" key="14">
    <source>
        <dbReference type="ARBA" id="ARBA00023136"/>
    </source>
</evidence>
<keyword evidence="9 16" id="KW-1133">Transmembrane helix</keyword>
<evidence type="ECO:0000256" key="9">
    <source>
        <dbReference type="ARBA" id="ARBA00022989"/>
    </source>
</evidence>
<dbReference type="PANTHER" id="PTHR37838">
    <property type="entry name" value="NA(+)-TRANSLOCATING NADH-QUINONE REDUCTASE SUBUNIT C"/>
    <property type="match status" value="1"/>
</dbReference>
<dbReference type="PIRSF" id="PIRSF009437">
    <property type="entry name" value="NQR-1_subunit_C"/>
    <property type="match status" value="1"/>
</dbReference>
<comment type="similarity">
    <text evidence="16 17">Belongs to the NqrC family.</text>
</comment>
<dbReference type="InterPro" id="IPR010204">
    <property type="entry name" value="NqrC"/>
</dbReference>
<dbReference type="AlphaFoldDB" id="A0A081KB15"/>
<dbReference type="GO" id="GO:0005886">
    <property type="term" value="C:plasma membrane"/>
    <property type="evidence" value="ECO:0007669"/>
    <property type="project" value="UniProtKB-SubCell"/>
</dbReference>
<evidence type="ECO:0000256" key="11">
    <source>
        <dbReference type="ARBA" id="ARBA00023053"/>
    </source>
</evidence>
<comment type="cofactor">
    <cofactor evidence="16 17">
        <name>FMN</name>
        <dbReference type="ChEBI" id="CHEBI:58210"/>
    </cofactor>
</comment>
<keyword evidence="5 16" id="KW-0285">Flavoprotein</keyword>
<feature type="domain" description="FMN-binding" evidence="18">
    <location>
        <begin position="149"/>
        <end position="250"/>
    </location>
</feature>
<evidence type="ECO:0000313" key="20">
    <source>
        <dbReference type="Proteomes" id="UP000027997"/>
    </source>
</evidence>
<comment type="function">
    <text evidence="16">NQR complex catalyzes the reduction of ubiquinone-1 to ubiquinol by two successive reactions, coupled with the transport of Na(+) ions from the cytoplasm to the periplasm. NqrA to NqrE are probably involved in the second step, the conversion of ubisemiquinone to ubiquinol.</text>
</comment>
<evidence type="ECO:0000256" key="17">
    <source>
        <dbReference type="PIRNR" id="PIRNR009437"/>
    </source>
</evidence>
<keyword evidence="11 16" id="KW-0915">Sodium</keyword>
<proteinExistence type="inferred from homology"/>
<evidence type="ECO:0000256" key="16">
    <source>
        <dbReference type="HAMAP-Rule" id="MF_00427"/>
    </source>
</evidence>
<evidence type="ECO:0000256" key="10">
    <source>
        <dbReference type="ARBA" id="ARBA00023027"/>
    </source>
</evidence>
<dbReference type="Pfam" id="PF04205">
    <property type="entry name" value="FMN_bind"/>
    <property type="match status" value="1"/>
</dbReference>
<evidence type="ECO:0000256" key="7">
    <source>
        <dbReference type="ARBA" id="ARBA00022692"/>
    </source>
</evidence>
<dbReference type="NCBIfam" id="TIGR01938">
    <property type="entry name" value="nqrC"/>
    <property type="match status" value="1"/>
</dbReference>
<dbReference type="RefSeq" id="WP_020582929.1">
    <property type="nucleotide sequence ID" value="NZ_JOJP01000001.1"/>
</dbReference>
<evidence type="ECO:0000259" key="18">
    <source>
        <dbReference type="SMART" id="SM00900"/>
    </source>
</evidence>
<dbReference type="EMBL" id="JOJP01000001">
    <property type="protein sequence ID" value="KEI71341.1"/>
    <property type="molecule type" value="Genomic_DNA"/>
</dbReference>
<evidence type="ECO:0000256" key="6">
    <source>
        <dbReference type="ARBA" id="ARBA00022643"/>
    </source>
</evidence>
<keyword evidence="7 16" id="KW-0812">Transmembrane</keyword>
<reference evidence="19 20" key="1">
    <citation type="submission" date="2014-06" db="EMBL/GenBank/DDBJ databases">
        <title>Whole Genome Sequences of Three Symbiotic Endozoicomonas Bacteria.</title>
        <authorList>
            <person name="Neave M.J."/>
            <person name="Apprill A."/>
            <person name="Voolstra C.R."/>
        </authorList>
    </citation>
    <scope>NUCLEOTIDE SEQUENCE [LARGE SCALE GENOMIC DNA]</scope>
    <source>
        <strain evidence="19 20">DSM 22380</strain>
    </source>
</reference>
<keyword evidence="4 16" id="KW-0597">Phosphoprotein</keyword>